<dbReference type="Proteomes" id="UP001210865">
    <property type="component" value="Chromosome"/>
</dbReference>
<dbReference type="Pfam" id="PF04140">
    <property type="entry name" value="ICMT"/>
    <property type="match status" value="1"/>
</dbReference>
<dbReference type="EMBL" id="CP115174">
    <property type="protein sequence ID" value="WBO21604.1"/>
    <property type="molecule type" value="Genomic_DNA"/>
</dbReference>
<evidence type="ECO:0000256" key="3">
    <source>
        <dbReference type="ARBA" id="ARBA00022989"/>
    </source>
</evidence>
<dbReference type="InterPro" id="IPR007269">
    <property type="entry name" value="ICMT_MeTrfase"/>
</dbReference>
<reference evidence="6 7" key="1">
    <citation type="submission" date="2022-12" db="EMBL/GenBank/DDBJ databases">
        <title>Sphingomonas abieness sp. nov., an endophytic bacterium isolated from Abies koreana.</title>
        <authorList>
            <person name="Jiang L."/>
            <person name="Lee J."/>
        </authorList>
    </citation>
    <scope>NUCLEOTIDE SEQUENCE [LARGE SCALE GENOMIC DNA]</scope>
    <source>
        <strain evidence="7">PAMB 00755</strain>
    </source>
</reference>
<protein>
    <submittedName>
        <fullName evidence="6">Isoprenylcysteine carboxylmethyltransferase family protein</fullName>
    </submittedName>
</protein>
<feature type="transmembrane region" description="Helical" evidence="5">
    <location>
        <begin position="49"/>
        <end position="68"/>
    </location>
</feature>
<evidence type="ECO:0000313" key="7">
    <source>
        <dbReference type="Proteomes" id="UP001210865"/>
    </source>
</evidence>
<keyword evidence="2 5" id="KW-0812">Transmembrane</keyword>
<evidence type="ECO:0000256" key="4">
    <source>
        <dbReference type="ARBA" id="ARBA00023136"/>
    </source>
</evidence>
<feature type="transmembrane region" description="Helical" evidence="5">
    <location>
        <begin position="190"/>
        <end position="209"/>
    </location>
</feature>
<evidence type="ECO:0000256" key="5">
    <source>
        <dbReference type="SAM" id="Phobius"/>
    </source>
</evidence>
<dbReference type="Gene3D" id="1.20.120.1630">
    <property type="match status" value="1"/>
</dbReference>
<organism evidence="6 7">
    <name type="scientific">Sphingomonas abietis</name>
    <dbReference type="NCBI Taxonomy" id="3012344"/>
    <lineage>
        <taxon>Bacteria</taxon>
        <taxon>Pseudomonadati</taxon>
        <taxon>Pseudomonadota</taxon>
        <taxon>Alphaproteobacteria</taxon>
        <taxon>Sphingomonadales</taxon>
        <taxon>Sphingomonadaceae</taxon>
        <taxon>Sphingomonas</taxon>
    </lineage>
</organism>
<keyword evidence="3 5" id="KW-1133">Transmembrane helix</keyword>
<evidence type="ECO:0000313" key="6">
    <source>
        <dbReference type="EMBL" id="WBO21604.1"/>
    </source>
</evidence>
<keyword evidence="7" id="KW-1185">Reference proteome</keyword>
<keyword evidence="4 5" id="KW-0472">Membrane</keyword>
<evidence type="ECO:0000256" key="1">
    <source>
        <dbReference type="ARBA" id="ARBA00004141"/>
    </source>
</evidence>
<accession>A0ABY7NJF3</accession>
<name>A0ABY7NJF3_9SPHN</name>
<evidence type="ECO:0000256" key="2">
    <source>
        <dbReference type="ARBA" id="ARBA00022692"/>
    </source>
</evidence>
<feature type="transmembrane region" description="Helical" evidence="5">
    <location>
        <begin position="229"/>
        <end position="250"/>
    </location>
</feature>
<sequence>MMDASQPLSAQPSGPIPRSAVSSGVGLIGLLGLALFYAAARIWHCDAPWVPIAGLAACGVPMIAWSLLIDRVHRHPSTGIDWDGPPRSWRDACDTALVKLAGLWATWGVLACCYALGRWYWQGDYLYAMEVFSAALVPLVALSILYVPWLDRRLIDREDGAWAAGHWLMTFGRDFDPALKPKLAEHARSWAIKGFFTAFMFSTLPGNWGEAIAASPAQMWDDPVKLAEATIALMFLVDVSIGTVGYILTLRPLDAHIRSGNPFMQGWTAALICYPPFILMNGGGPLDYGPGQMGWERILSDHPLLLPIWAFALIFLTACYAWATVAFGIRFSNLTYRGILTHGPYRFTKHPAYLAKNLYWWLAAIPMLTSTGWADGVRNTAILALISGVYVWRAKTEERHLLGADPAYRAYADWMAERGAITKWLSRAARLWTMRAANNVSAAPVD</sequence>
<feature type="transmembrane region" description="Helical" evidence="5">
    <location>
        <begin position="127"/>
        <end position="147"/>
    </location>
</feature>
<feature type="transmembrane region" description="Helical" evidence="5">
    <location>
        <begin position="97"/>
        <end position="121"/>
    </location>
</feature>
<gene>
    <name evidence="6" type="ORF">PBT88_15680</name>
</gene>
<proteinExistence type="predicted"/>
<feature type="transmembrane region" description="Helical" evidence="5">
    <location>
        <begin position="262"/>
        <end position="284"/>
    </location>
</feature>
<feature type="transmembrane region" description="Helical" evidence="5">
    <location>
        <begin position="21"/>
        <end position="43"/>
    </location>
</feature>
<comment type="subcellular location">
    <subcellularLocation>
        <location evidence="1">Membrane</location>
        <topology evidence="1">Multi-pass membrane protein</topology>
    </subcellularLocation>
</comment>
<feature type="transmembrane region" description="Helical" evidence="5">
    <location>
        <begin position="304"/>
        <end position="329"/>
    </location>
</feature>
<dbReference type="RefSeq" id="WP_270076252.1">
    <property type="nucleotide sequence ID" value="NZ_CP115174.1"/>
</dbReference>